<evidence type="ECO:0000256" key="1">
    <source>
        <dbReference type="ARBA" id="ARBA00004498"/>
    </source>
</evidence>
<comment type="subcellular location">
    <subcellularLocation>
        <location evidence="1">Secreted</location>
        <location evidence="1">Extracellular space</location>
        <location evidence="1">Extracellular matrix</location>
    </subcellularLocation>
</comment>
<dbReference type="PROSITE" id="PS51364">
    <property type="entry name" value="TB"/>
    <property type="match status" value="4"/>
</dbReference>
<feature type="compositionally biased region" description="Polar residues" evidence="18">
    <location>
        <begin position="135"/>
        <end position="146"/>
    </location>
</feature>
<keyword evidence="8" id="KW-0677">Repeat</keyword>
<dbReference type="GO" id="GO:0019838">
    <property type="term" value="F:growth factor binding"/>
    <property type="evidence" value="ECO:0007669"/>
    <property type="project" value="UniProtKB-KW"/>
</dbReference>
<evidence type="ECO:0000256" key="4">
    <source>
        <dbReference type="ARBA" id="ARBA00022536"/>
    </source>
</evidence>
<dbReference type="InterPro" id="IPR036773">
    <property type="entry name" value="TB_dom_sf"/>
</dbReference>
<reference evidence="22" key="1">
    <citation type="submission" date="2019-03" db="EMBL/GenBank/DDBJ databases">
        <authorList>
            <person name="Warren W.C."/>
            <person name="Johnson G.S."/>
        </authorList>
    </citation>
    <scope>NUCLEOTIDE SEQUENCE [LARGE SCALE GENOMIC DNA]</scope>
    <source>
        <strain evidence="22">Basenji</strain>
    </source>
</reference>
<dbReference type="PROSITE" id="PS00022">
    <property type="entry name" value="EGF_1"/>
    <property type="match status" value="2"/>
</dbReference>
<comment type="function">
    <text evidence="14">May play an integral structural role in elastic-fiber architectural organization and/or assembly.</text>
</comment>
<evidence type="ECO:0000256" key="3">
    <source>
        <dbReference type="ARBA" id="ARBA00022530"/>
    </source>
</evidence>
<dbReference type="CDD" id="cd00054">
    <property type="entry name" value="EGF_CA"/>
    <property type="match status" value="14"/>
</dbReference>
<dbReference type="FunFam" id="2.10.25.10:FF:000014">
    <property type="entry name" value="Latent-transforming growth factor beta-binding protein 3"/>
    <property type="match status" value="1"/>
</dbReference>
<dbReference type="InterPro" id="IPR000152">
    <property type="entry name" value="EGF-type_Asp/Asn_hydroxyl_site"/>
</dbReference>
<keyword evidence="12" id="KW-0379">Hydroxylation</keyword>
<dbReference type="PROSITE" id="PS00010">
    <property type="entry name" value="ASX_HYDROXYL"/>
    <property type="match status" value="10"/>
</dbReference>
<dbReference type="Proteomes" id="UP000694429">
    <property type="component" value="Chromosome 8"/>
</dbReference>
<dbReference type="InterPro" id="IPR013032">
    <property type="entry name" value="EGF-like_CS"/>
</dbReference>
<feature type="region of interest" description="Disordered" evidence="18">
    <location>
        <begin position="500"/>
        <end position="552"/>
    </location>
</feature>
<feature type="chain" id="PRO_5034657771" description="Latent-transforming growth factor beta-binding protein 2" evidence="19">
    <location>
        <begin position="50"/>
        <end position="1794"/>
    </location>
</feature>
<dbReference type="PROSITE" id="PS01187">
    <property type="entry name" value="EGF_CA"/>
    <property type="match status" value="7"/>
</dbReference>
<proteinExistence type="inferred from homology"/>
<dbReference type="FunFam" id="2.10.25.10:FF:000205">
    <property type="entry name" value="latent-transforming growth factor beta-binding protein 1 isoform X1"/>
    <property type="match status" value="1"/>
</dbReference>
<keyword evidence="3" id="KW-0272">Extracellular matrix</keyword>
<dbReference type="PANTHER" id="PTHR24040">
    <property type="entry name" value="LAMININ G-LIKE DOMAIN-CONTAINING PROTEIN"/>
    <property type="match status" value="1"/>
</dbReference>
<evidence type="ECO:0000256" key="15">
    <source>
        <dbReference type="ARBA" id="ARBA00062144"/>
    </source>
</evidence>
<evidence type="ECO:0000256" key="5">
    <source>
        <dbReference type="ARBA" id="ARBA00022553"/>
    </source>
</evidence>
<dbReference type="FunFam" id="2.10.25.10:FF:000273">
    <property type="entry name" value="Putative latent-transforming growth factor beta-binding protein 2"/>
    <property type="match status" value="1"/>
</dbReference>
<dbReference type="Pfam" id="PF07645">
    <property type="entry name" value="EGF_CA"/>
    <property type="match status" value="15"/>
</dbReference>
<dbReference type="Gene3D" id="2.10.25.10">
    <property type="entry name" value="Laminin"/>
    <property type="match status" value="18"/>
</dbReference>
<evidence type="ECO:0000259" key="20">
    <source>
        <dbReference type="PROSITE" id="PS50026"/>
    </source>
</evidence>
<dbReference type="FunFam" id="2.10.25.10:FF:000469">
    <property type="entry name" value="Latent transforming growth factor beta binding protein 2"/>
    <property type="match status" value="1"/>
</dbReference>
<keyword evidence="4 17" id="KW-0245">EGF-like domain</keyword>
<evidence type="ECO:0000256" key="6">
    <source>
        <dbReference type="ARBA" id="ARBA00022674"/>
    </source>
</evidence>
<dbReference type="InterPro" id="IPR000742">
    <property type="entry name" value="EGF"/>
</dbReference>
<dbReference type="GO" id="GO:0005509">
    <property type="term" value="F:calcium ion binding"/>
    <property type="evidence" value="ECO:0007669"/>
    <property type="project" value="InterPro"/>
</dbReference>
<evidence type="ECO:0000256" key="8">
    <source>
        <dbReference type="ARBA" id="ARBA00022737"/>
    </source>
</evidence>
<dbReference type="Pfam" id="PF00683">
    <property type="entry name" value="TB"/>
    <property type="match status" value="4"/>
</dbReference>
<feature type="domain" description="EGF-like" evidence="20">
    <location>
        <begin position="1301"/>
        <end position="1338"/>
    </location>
</feature>
<feature type="domain" description="TB" evidence="21">
    <location>
        <begin position="670"/>
        <end position="722"/>
    </location>
</feature>
<dbReference type="PROSITE" id="PS01186">
    <property type="entry name" value="EGF_2"/>
    <property type="match status" value="8"/>
</dbReference>
<keyword evidence="2" id="KW-0964">Secreted</keyword>
<dbReference type="Pfam" id="PF12661">
    <property type="entry name" value="hEGF"/>
    <property type="match status" value="1"/>
</dbReference>
<feature type="compositionally biased region" description="Pro residues" evidence="18">
    <location>
        <begin position="540"/>
        <end position="551"/>
    </location>
</feature>
<keyword evidence="5" id="KW-0597">Phosphoprotein</keyword>
<dbReference type="Pfam" id="PF00008">
    <property type="entry name" value="EGF"/>
    <property type="match status" value="1"/>
</dbReference>
<dbReference type="FunFam" id="3.90.290.10:FF:000001">
    <property type="entry name" value="Latent-transforming growth factor beta-binding protein 3 isoform 1"/>
    <property type="match status" value="1"/>
</dbReference>
<evidence type="ECO:0000256" key="13">
    <source>
        <dbReference type="ARBA" id="ARBA00038081"/>
    </source>
</evidence>
<dbReference type="InterPro" id="IPR001881">
    <property type="entry name" value="EGF-like_Ca-bd_dom"/>
</dbReference>
<evidence type="ECO:0000256" key="14">
    <source>
        <dbReference type="ARBA" id="ARBA00058734"/>
    </source>
</evidence>
<feature type="domain" description="EGF-like" evidence="20">
    <location>
        <begin position="1133"/>
        <end position="1173"/>
    </location>
</feature>
<dbReference type="PROSITE" id="PS50026">
    <property type="entry name" value="EGF_3"/>
    <property type="match status" value="12"/>
</dbReference>
<organism evidence="22 23">
    <name type="scientific">Canis lupus familiaris</name>
    <name type="common">Dog</name>
    <name type="synonym">Canis familiaris</name>
    <dbReference type="NCBI Taxonomy" id="9615"/>
    <lineage>
        <taxon>Eukaryota</taxon>
        <taxon>Metazoa</taxon>
        <taxon>Chordata</taxon>
        <taxon>Craniata</taxon>
        <taxon>Vertebrata</taxon>
        <taxon>Euteleostomi</taxon>
        <taxon>Mammalia</taxon>
        <taxon>Eutheria</taxon>
        <taxon>Laurasiatheria</taxon>
        <taxon>Carnivora</taxon>
        <taxon>Caniformia</taxon>
        <taxon>Canidae</taxon>
        <taxon>Canis</taxon>
    </lineage>
</organism>
<evidence type="ECO:0000256" key="16">
    <source>
        <dbReference type="ARBA" id="ARBA00072997"/>
    </source>
</evidence>
<dbReference type="InterPro" id="IPR049883">
    <property type="entry name" value="NOTCH1_EGF-like"/>
</dbReference>
<evidence type="ECO:0000256" key="11">
    <source>
        <dbReference type="ARBA" id="ARBA00023183"/>
    </source>
</evidence>
<feature type="compositionally biased region" description="Basic and acidic residues" evidence="18">
    <location>
        <begin position="742"/>
        <end position="755"/>
    </location>
</feature>
<evidence type="ECO:0000256" key="10">
    <source>
        <dbReference type="ARBA" id="ARBA00023180"/>
    </source>
</evidence>
<feature type="signal peptide" evidence="19">
    <location>
        <begin position="1"/>
        <end position="49"/>
    </location>
</feature>
<evidence type="ECO:0000259" key="21">
    <source>
        <dbReference type="PROSITE" id="PS51364"/>
    </source>
</evidence>
<dbReference type="Gene3D" id="3.90.290.10">
    <property type="entry name" value="TGF-beta binding (TB) domain"/>
    <property type="match status" value="4"/>
</dbReference>
<comment type="caution">
    <text evidence="17">Lacks conserved residue(s) required for the propagation of feature annotation.</text>
</comment>
<keyword evidence="9 17" id="KW-1015">Disulfide bond</keyword>
<feature type="domain" description="EGF-like" evidence="20">
    <location>
        <begin position="402"/>
        <end position="434"/>
    </location>
</feature>
<dbReference type="Ensembl" id="ENSCAFT00030036077.1">
    <property type="protein sequence ID" value="ENSCAFP00030031472.1"/>
    <property type="gene ID" value="ENSCAFG00030018892.1"/>
</dbReference>
<feature type="compositionally biased region" description="Low complexity" evidence="18">
    <location>
        <begin position="147"/>
        <end position="159"/>
    </location>
</feature>
<feature type="compositionally biased region" description="Polar residues" evidence="18">
    <location>
        <begin position="286"/>
        <end position="298"/>
    </location>
</feature>
<feature type="region of interest" description="Disordered" evidence="18">
    <location>
        <begin position="742"/>
        <end position="767"/>
    </location>
</feature>
<feature type="domain" description="TB" evidence="21">
    <location>
        <begin position="1409"/>
        <end position="1461"/>
    </location>
</feature>
<dbReference type="FunFam" id="2.10.25.10:FF:000024">
    <property type="entry name" value="Putative latent-transforming growth factor beta-binding protein 2"/>
    <property type="match status" value="5"/>
</dbReference>
<keyword evidence="11" id="KW-0340">Growth factor binding</keyword>
<dbReference type="FunFam" id="3.90.290.10:FF:000004">
    <property type="entry name" value="latent-transforming growth factor beta-binding protein 1 isoform X1"/>
    <property type="match status" value="1"/>
</dbReference>
<dbReference type="InterPro" id="IPR051145">
    <property type="entry name" value="GAS-SHBG-PROS"/>
</dbReference>
<keyword evidence="10" id="KW-0325">Glycoprotein</keyword>
<dbReference type="SUPFAM" id="SSF57196">
    <property type="entry name" value="EGF/Laminin"/>
    <property type="match status" value="3"/>
</dbReference>
<feature type="domain" description="EGF-like" evidence="20">
    <location>
        <begin position="1008"/>
        <end position="1048"/>
    </location>
</feature>
<evidence type="ECO:0000256" key="9">
    <source>
        <dbReference type="ARBA" id="ARBA00023157"/>
    </source>
</evidence>
<dbReference type="FunFam" id="2.10.25.10:FF:000046">
    <property type="entry name" value="Latent-transforming growth factor beta-binding protein 1 isoform x2"/>
    <property type="match status" value="1"/>
</dbReference>
<keyword evidence="7 19" id="KW-0732">Signal</keyword>
<feature type="region of interest" description="Disordered" evidence="18">
    <location>
        <begin position="239"/>
        <end position="299"/>
    </location>
</feature>
<evidence type="ECO:0000256" key="7">
    <source>
        <dbReference type="ARBA" id="ARBA00022729"/>
    </source>
</evidence>
<feature type="domain" description="EGF-like" evidence="20">
    <location>
        <begin position="201"/>
        <end position="233"/>
    </location>
</feature>
<evidence type="ECO:0000313" key="22">
    <source>
        <dbReference type="Ensembl" id="ENSCAFP00030031472.1"/>
    </source>
</evidence>
<feature type="disulfide bond" evidence="17">
    <location>
        <begin position="406"/>
        <end position="416"/>
    </location>
</feature>
<dbReference type="FunFam" id="2.10.25.10:FF:000509">
    <property type="entry name" value="Latent transforming growth factor beta binding protein 2"/>
    <property type="match status" value="1"/>
</dbReference>
<feature type="region of interest" description="Disordered" evidence="18">
    <location>
        <begin position="90"/>
        <end position="179"/>
    </location>
</feature>
<evidence type="ECO:0000256" key="2">
    <source>
        <dbReference type="ARBA" id="ARBA00022525"/>
    </source>
</evidence>
<comment type="similarity">
    <text evidence="13">Belongs to the LTBP family.</text>
</comment>
<feature type="disulfide bond" evidence="17">
    <location>
        <begin position="205"/>
        <end position="215"/>
    </location>
</feature>
<keyword evidence="6" id="KW-0358">Heparin-binding</keyword>
<comment type="subunit">
    <text evidence="15">Forms part of the large latent transforming growth factor beta precursor complex; removal is essential for activation of complex. Interacts with SDC4. Interacts (via C-terminal domain) with FBN1 (via N-terminal domain) in a Ca(+2)-dependent manner.</text>
</comment>
<reference evidence="22" key="2">
    <citation type="submission" date="2025-08" db="UniProtKB">
        <authorList>
            <consortium name="Ensembl"/>
        </authorList>
    </citation>
    <scope>IDENTIFICATION</scope>
</reference>
<feature type="domain" description="EGF-like" evidence="20">
    <location>
        <begin position="928"/>
        <end position="967"/>
    </location>
</feature>
<feature type="domain" description="EGF-like" evidence="20">
    <location>
        <begin position="885"/>
        <end position="921"/>
    </location>
</feature>
<feature type="domain" description="TB" evidence="21">
    <location>
        <begin position="555"/>
        <end position="598"/>
    </location>
</feature>
<feature type="disulfide bond" evidence="17">
    <location>
        <begin position="223"/>
        <end position="232"/>
    </location>
</feature>
<feature type="domain" description="EGF-like" evidence="20">
    <location>
        <begin position="1174"/>
        <end position="1215"/>
    </location>
</feature>
<evidence type="ECO:0000256" key="12">
    <source>
        <dbReference type="ARBA" id="ARBA00023278"/>
    </source>
</evidence>
<evidence type="ECO:0000256" key="19">
    <source>
        <dbReference type="SAM" id="SignalP"/>
    </source>
</evidence>
<dbReference type="InterPro" id="IPR017878">
    <property type="entry name" value="TB_dom"/>
</dbReference>
<dbReference type="InterPro" id="IPR018097">
    <property type="entry name" value="EGF_Ca-bd_CS"/>
</dbReference>
<feature type="compositionally biased region" description="Pro residues" evidence="18">
    <location>
        <begin position="274"/>
        <end position="284"/>
    </location>
</feature>
<dbReference type="SMART" id="SM00179">
    <property type="entry name" value="EGF_CA"/>
    <property type="match status" value="17"/>
</dbReference>
<dbReference type="FunFam" id="3.90.290.10:FF:000019">
    <property type="entry name" value="latent-transforming growth factor beta-binding protein 2 isoform X3"/>
    <property type="match status" value="1"/>
</dbReference>
<dbReference type="FunFam" id="2.10.25.10:FF:000077">
    <property type="entry name" value="Latent-transforming growth factor beta-binding protein 3 isoform 1"/>
    <property type="match status" value="1"/>
</dbReference>
<feature type="domain" description="EGF-like" evidence="20">
    <location>
        <begin position="1483"/>
        <end position="1525"/>
    </location>
</feature>
<dbReference type="FunFam" id="2.10.25.10:FF:000194">
    <property type="entry name" value="Latent transforming growth factor beta binding protein 2"/>
    <property type="match status" value="2"/>
</dbReference>
<name>A0A8C0RNZ2_CANLF</name>
<dbReference type="InterPro" id="IPR009030">
    <property type="entry name" value="Growth_fac_rcpt_cys_sf"/>
</dbReference>
<evidence type="ECO:0000256" key="17">
    <source>
        <dbReference type="PROSITE-ProRule" id="PRU00076"/>
    </source>
</evidence>
<dbReference type="GO" id="GO:0008201">
    <property type="term" value="F:heparin binding"/>
    <property type="evidence" value="ECO:0007669"/>
    <property type="project" value="UniProtKB-KW"/>
</dbReference>
<feature type="disulfide bond" evidence="17">
    <location>
        <begin position="424"/>
        <end position="433"/>
    </location>
</feature>
<feature type="compositionally biased region" description="Low complexity" evidence="18">
    <location>
        <begin position="122"/>
        <end position="134"/>
    </location>
</feature>
<sequence>LPLPVMRGLMAPGAMRPPTTHRCPGRAPRNPWGSLLALTLALFVGMGHAQRDPVGRHELAGRDANRLRRPGGSHPAASAAKVYSLFREQDAPVPGLPPTERAQPGWGSPRRPADALARRPPRAQQPRRAQPPAQTWRSSPVGQQQSAARARVAPALPRLGTLQRPGAAPPTPPRGRLTGRNVCGGQCCPGWTTANSTNHCIKPVCQPPCQNRGSCSRPQLCVCRSGFRGARCEEVIPEEEFDPQNSRPAPRRSAEGSPNLRRNSAAREIFGVNRPPPTPIPPPTLSGLSQTQPSQQHMGLSRTVRLYPTTAANGQLTSNALPAGPGLERRDGAQQAAYLDHPSPPWGLNLTEKIKKIKIVFTPTICKQTCAHGHCSNSCERGDTTTLYSQGGHGHDPKSGFRIYFCQIPCLNGGRCIGRDECWCPANSTGKFCHLPSPKLDAGPRERGSRLGALLEGPLRQSTFTLPLSNQLASVNPSLVKVHINHPPEASVQVHQVARVRGEAPEENSVETRPSPRLPASPRHSPWDGNSIPARSGEAPQPPPPAAPRPPGRLGRCYLSSVNGQCANPLLELTAQEDCCGSVGAFWGVTSCTPCPPRPAPPLHQAWWGGCSLTFSNPADINECLTLDLCKDSECVNTRGSYLCTCGPGLMLDPSRSRCVSDKAISMQQGLCYRSLGPGTCALPLAQSITKQICCCSRVGKAWGSKCERCPLPGTEAFREICPAGHGYTYSSSHIRLAMRKAEEEELARPSREQAQKSYGTLPGPAERQPLRAVTDTWLEAETIPDKGIWVTTSVTQVPAWVPGDAVERPTPPLPGQGIPDNQEEEHVTTPAEGLVAPGPSGIDRCAAGATNICGPGTCVNLPDGYKCICNPGYQLHPSQAYCTDDNECLRDPCAGRGHCVNRVGSYSCFCYPGYTLATSGTTQECQDVDECEQPEVCSGGRCTNTEGSYHCQCDQGYIMVRKGHCQDINECRHPGTCPDGRCVNSPGSYTCLACEEGYRGQSGSCVDVNECLTPGVCAHGKCINLEGSFRCSCEQGYTVTSDEKGCQDVDECASRASCPTGLCLNTQGSFTCSACESGYWVNEDGTACEDLDECAFPGVCPTGVCTNTAGSFSCRDCEEGYRPSPLGHTCEDVDECEDLQSSCQGGECKNTAGSYQCLCPPGFQLANGTVCEDVDECVGEEYCAPHGECLNSHGSFFCLCAPGFASAEGGTSCQDVDECAVTDQCLGGHCVNTEGSFNCLCETGFQPSPESGECVDIDECKDYGDPVCGAWRCENSPGSYRCVLGCQPGFHMAPTGDCIDIDECANDTMCGSHGFCDNTDGSFRCLCDQGFETSSSGWDCVDVNECELMLAVCGAALCENVEGSFLCLCASDLEEYDAQEGHCRPRLAGGQSIPEAPPGDHPPGPVRMECYSGQNGQLPCSSLLGRNTTQAECCCTQGASWGDTCDPCPAEDSVEFSEICPSGKGYIPVDGAWMFGQTTYTDADECVMFGPGLCQNGRCLNTVPGYICLCNAGYHYNAVHRKCEAPASQAHSSWEIPLHQGSHASVPPEDLPDHDIHMDICWKRVTNYVCSQPLHGRRTTYTECCCQDGEAWSQQCALCPPRSSEVYAQLCNVARIEAEREAGVHFRPGYEYGPGPEDLHYSLYGPDGAPFYNYLGPEDTIPEPPFPNTASHTGDHTPVLESPLQPSELQPHYVAKHQAGFEGLQAEECGILNGCENGRCVRVREGYTCDCFEGFQLDMAHMACVDVNECDDLNGPAALCAHGHCENTEGSYRCHCSPGYVAEAGPPHCTAKE</sequence>
<feature type="domain" description="TB" evidence="21">
    <location>
        <begin position="1560"/>
        <end position="1612"/>
    </location>
</feature>
<feature type="domain" description="EGF-like" evidence="20">
    <location>
        <begin position="1216"/>
        <end position="1251"/>
    </location>
</feature>
<dbReference type="PANTHER" id="PTHR24040:SF13">
    <property type="entry name" value="FIBROPELLIN-1"/>
    <property type="match status" value="1"/>
</dbReference>
<dbReference type="SUPFAM" id="SSF57184">
    <property type="entry name" value="Growth factor receptor domain"/>
    <property type="match status" value="5"/>
</dbReference>
<protein>
    <recommendedName>
        <fullName evidence="16">Latent-transforming growth factor beta-binding protein 2</fullName>
    </recommendedName>
</protein>
<dbReference type="FunFam" id="2.10.25.10:FF:000056">
    <property type="entry name" value="Latent-transforming growth factor beta-binding protein 3 isoform 2"/>
    <property type="match status" value="1"/>
</dbReference>
<dbReference type="FunFam" id="2.10.25.10:FF:000364">
    <property type="entry name" value="Latent transforming growth factor beta binding protein 2"/>
    <property type="match status" value="2"/>
</dbReference>
<feature type="domain" description="EGF-like" evidence="20">
    <location>
        <begin position="1747"/>
        <end position="1791"/>
    </location>
</feature>
<evidence type="ECO:0000256" key="18">
    <source>
        <dbReference type="SAM" id="MobiDB-lite"/>
    </source>
</evidence>
<dbReference type="SMART" id="SM00181">
    <property type="entry name" value="EGF"/>
    <property type="match status" value="19"/>
</dbReference>
<dbReference type="SUPFAM" id="SSF57581">
    <property type="entry name" value="TB module/8-cys domain"/>
    <property type="match status" value="4"/>
</dbReference>
<feature type="domain" description="EGF-like" evidence="20">
    <location>
        <begin position="842"/>
        <end position="884"/>
    </location>
</feature>
<evidence type="ECO:0000313" key="23">
    <source>
        <dbReference type="Proteomes" id="UP000694429"/>
    </source>
</evidence>
<accession>A0A8C0RNZ2</accession>